<dbReference type="Pfam" id="PF00455">
    <property type="entry name" value="DeoRC"/>
    <property type="match status" value="1"/>
</dbReference>
<dbReference type="InterPro" id="IPR018356">
    <property type="entry name" value="Tscrpt_reg_HTH_DeoR_CS"/>
</dbReference>
<dbReference type="Pfam" id="PF08220">
    <property type="entry name" value="HTH_DeoR"/>
    <property type="match status" value="1"/>
</dbReference>
<dbReference type="InterPro" id="IPR037171">
    <property type="entry name" value="NagB/RpiA_transferase-like"/>
</dbReference>
<sequence length="260" mass="28293">MKAEARRQAIMEFLMEAGSASVDEIAELFAVSKMTVHRDLDQLETESLLRKVRGGATVQSSSQFESDFVYRARLATDEKRAIAQAAAEHVEPGQSIILDDGSTIAEMARFLLERRPLTLITNNANVMSTMMGIQGLKLISLGGDYNKRFHGFFGLLTEQALDSIRADQAFISTSSVSDGTAFHQDQEIVKTKRAIIAAADTRHLLVDHTKFDKTALHALTGLGEFARVITGAAISDRARSGIEEAGAVLEIARGQAETPL</sequence>
<keyword evidence="3" id="KW-0238">DNA-binding</keyword>
<evidence type="ECO:0000256" key="2">
    <source>
        <dbReference type="ARBA" id="ARBA00023015"/>
    </source>
</evidence>
<dbReference type="InterPro" id="IPR036390">
    <property type="entry name" value="WH_DNA-bd_sf"/>
</dbReference>
<dbReference type="SMART" id="SM00420">
    <property type="entry name" value="HTH_DEOR"/>
    <property type="match status" value="1"/>
</dbReference>
<organism evidence="6 7">
    <name type="scientific">Pelagibius litoralis</name>
    <dbReference type="NCBI Taxonomy" id="374515"/>
    <lineage>
        <taxon>Bacteria</taxon>
        <taxon>Pseudomonadati</taxon>
        <taxon>Pseudomonadota</taxon>
        <taxon>Alphaproteobacteria</taxon>
        <taxon>Rhodospirillales</taxon>
        <taxon>Rhodovibrionaceae</taxon>
        <taxon>Pelagibius</taxon>
    </lineage>
</organism>
<evidence type="ECO:0000259" key="5">
    <source>
        <dbReference type="PROSITE" id="PS51000"/>
    </source>
</evidence>
<dbReference type="SMART" id="SM01134">
    <property type="entry name" value="DeoRC"/>
    <property type="match status" value="1"/>
</dbReference>
<dbReference type="InterPro" id="IPR050313">
    <property type="entry name" value="Carb_Metab_HTH_regulators"/>
</dbReference>
<keyword evidence="4" id="KW-0804">Transcription</keyword>
<dbReference type="Proteomes" id="UP000761264">
    <property type="component" value="Unassembled WGS sequence"/>
</dbReference>
<dbReference type="SUPFAM" id="SSF100950">
    <property type="entry name" value="NagB/RpiA/CoA transferase-like"/>
    <property type="match status" value="1"/>
</dbReference>
<dbReference type="AlphaFoldDB" id="A0A967KA66"/>
<dbReference type="PANTHER" id="PTHR30363">
    <property type="entry name" value="HTH-TYPE TRANSCRIPTIONAL REGULATOR SRLR-RELATED"/>
    <property type="match status" value="1"/>
</dbReference>
<comment type="caution">
    <text evidence="6">The sequence shown here is derived from an EMBL/GenBank/DDBJ whole genome shotgun (WGS) entry which is preliminary data.</text>
</comment>
<dbReference type="Gene3D" id="1.10.10.10">
    <property type="entry name" value="Winged helix-like DNA-binding domain superfamily/Winged helix DNA-binding domain"/>
    <property type="match status" value="1"/>
</dbReference>
<reference evidence="6" key="1">
    <citation type="submission" date="2020-03" db="EMBL/GenBank/DDBJ databases">
        <title>Genome of Pelagibius litoralis DSM 21314T.</title>
        <authorList>
            <person name="Wang G."/>
        </authorList>
    </citation>
    <scope>NUCLEOTIDE SEQUENCE</scope>
    <source>
        <strain evidence="6">DSM 21314</strain>
    </source>
</reference>
<dbReference type="Gene3D" id="3.40.50.1360">
    <property type="match status" value="1"/>
</dbReference>
<dbReference type="InterPro" id="IPR036388">
    <property type="entry name" value="WH-like_DNA-bd_sf"/>
</dbReference>
<dbReference type="PANTHER" id="PTHR30363:SF4">
    <property type="entry name" value="GLYCEROL-3-PHOSPHATE REGULON REPRESSOR"/>
    <property type="match status" value="1"/>
</dbReference>
<evidence type="ECO:0000256" key="3">
    <source>
        <dbReference type="ARBA" id="ARBA00023125"/>
    </source>
</evidence>
<dbReference type="GO" id="GO:0003677">
    <property type="term" value="F:DNA binding"/>
    <property type="evidence" value="ECO:0007669"/>
    <property type="project" value="UniProtKB-KW"/>
</dbReference>
<dbReference type="InterPro" id="IPR001034">
    <property type="entry name" value="DeoR_HTH"/>
</dbReference>
<keyword evidence="7" id="KW-1185">Reference proteome</keyword>
<proteinExistence type="predicted"/>
<dbReference type="GO" id="GO:0003700">
    <property type="term" value="F:DNA-binding transcription factor activity"/>
    <property type="evidence" value="ECO:0007669"/>
    <property type="project" value="InterPro"/>
</dbReference>
<feature type="domain" description="HTH deoR-type" evidence="5">
    <location>
        <begin position="3"/>
        <end position="58"/>
    </location>
</feature>
<evidence type="ECO:0000313" key="7">
    <source>
        <dbReference type="Proteomes" id="UP000761264"/>
    </source>
</evidence>
<name>A0A967KA66_9PROT</name>
<protein>
    <submittedName>
        <fullName evidence="6">DeoR/GlpR transcriptional regulator</fullName>
    </submittedName>
</protein>
<evidence type="ECO:0000313" key="6">
    <source>
        <dbReference type="EMBL" id="NIA69689.1"/>
    </source>
</evidence>
<accession>A0A967KA66</accession>
<dbReference type="RefSeq" id="WP_167225552.1">
    <property type="nucleotide sequence ID" value="NZ_JAAQPH010000010.1"/>
</dbReference>
<dbReference type="SUPFAM" id="SSF46785">
    <property type="entry name" value="Winged helix' DNA-binding domain"/>
    <property type="match status" value="1"/>
</dbReference>
<dbReference type="PRINTS" id="PR00037">
    <property type="entry name" value="HTHLACR"/>
</dbReference>
<keyword evidence="2" id="KW-0805">Transcription regulation</keyword>
<gene>
    <name evidence="6" type="ORF">HBA54_13890</name>
</gene>
<dbReference type="InterPro" id="IPR014036">
    <property type="entry name" value="DeoR-like_C"/>
</dbReference>
<dbReference type="PROSITE" id="PS00894">
    <property type="entry name" value="HTH_DEOR_1"/>
    <property type="match status" value="1"/>
</dbReference>
<keyword evidence="1" id="KW-0678">Repressor</keyword>
<evidence type="ECO:0000256" key="4">
    <source>
        <dbReference type="ARBA" id="ARBA00023163"/>
    </source>
</evidence>
<dbReference type="EMBL" id="JAAQPH010000010">
    <property type="protein sequence ID" value="NIA69689.1"/>
    <property type="molecule type" value="Genomic_DNA"/>
</dbReference>
<evidence type="ECO:0000256" key="1">
    <source>
        <dbReference type="ARBA" id="ARBA00022491"/>
    </source>
</evidence>
<dbReference type="PROSITE" id="PS51000">
    <property type="entry name" value="HTH_DEOR_2"/>
    <property type="match status" value="1"/>
</dbReference>